<keyword evidence="7 9" id="KW-0472">Membrane</keyword>
<keyword evidence="12" id="KW-1185">Reference proteome</keyword>
<evidence type="ECO:0000313" key="11">
    <source>
        <dbReference type="EMBL" id="SFR48410.1"/>
    </source>
</evidence>
<dbReference type="Pfam" id="PF04290">
    <property type="entry name" value="DctQ"/>
    <property type="match status" value="1"/>
</dbReference>
<comment type="function">
    <text evidence="9">Part of the tripartite ATP-independent periplasmic (TRAP) transport system.</text>
</comment>
<keyword evidence="5 9" id="KW-0812">Transmembrane</keyword>
<evidence type="ECO:0000256" key="2">
    <source>
        <dbReference type="ARBA" id="ARBA00022448"/>
    </source>
</evidence>
<comment type="subcellular location">
    <subcellularLocation>
        <location evidence="1 9">Cell inner membrane</location>
        <topology evidence="1 9">Multi-pass membrane protein</topology>
    </subcellularLocation>
</comment>
<dbReference type="STRING" id="670154.SAMN04488002_2348"/>
<keyword evidence="6 9" id="KW-1133">Transmembrane helix</keyword>
<evidence type="ECO:0000256" key="9">
    <source>
        <dbReference type="RuleBase" id="RU369079"/>
    </source>
</evidence>
<reference evidence="12" key="1">
    <citation type="submission" date="2016-10" db="EMBL/GenBank/DDBJ databases">
        <authorList>
            <person name="Varghese N."/>
            <person name="Submissions S."/>
        </authorList>
    </citation>
    <scope>NUCLEOTIDE SEQUENCE [LARGE SCALE GENOMIC DNA]</scope>
    <source>
        <strain evidence="12">DSM 26921</strain>
    </source>
</reference>
<dbReference type="OrthoDB" id="9794346at2"/>
<dbReference type="GO" id="GO:0022857">
    <property type="term" value="F:transmembrane transporter activity"/>
    <property type="evidence" value="ECO:0007669"/>
    <property type="project" value="UniProtKB-UniRule"/>
</dbReference>
<evidence type="ECO:0000256" key="7">
    <source>
        <dbReference type="ARBA" id="ARBA00023136"/>
    </source>
</evidence>
<evidence type="ECO:0000256" key="3">
    <source>
        <dbReference type="ARBA" id="ARBA00022475"/>
    </source>
</evidence>
<protein>
    <recommendedName>
        <fullName evidence="9">TRAP transporter small permease protein</fullName>
    </recommendedName>
</protein>
<gene>
    <name evidence="11" type="ORF">SAMN04488002_2348</name>
</gene>
<dbReference type="RefSeq" id="WP_090216939.1">
    <property type="nucleotide sequence ID" value="NZ_FOYO01000001.1"/>
</dbReference>
<sequence length="169" mass="19701">MLKFAATYVRVVDRVNYVLGRIMMYSLFAMIAILLWSTISKQMFVVPSFWTLEMAQFALVAYYLVGGPYSIQMGSNVRMDLFYGEWTDRKKAWVDSFTVLLLIFYLGVLLYGGIDSTRYSLEYGERAPTLWRPFLWPVKMVMCFGIFMMLLQAVSELIKDIAKLREVEI</sequence>
<dbReference type="InterPro" id="IPR007387">
    <property type="entry name" value="TRAP_DctQ"/>
</dbReference>
<feature type="transmembrane region" description="Helical" evidence="9">
    <location>
        <begin position="18"/>
        <end position="37"/>
    </location>
</feature>
<feature type="transmembrane region" description="Helical" evidence="9">
    <location>
        <begin position="92"/>
        <end position="114"/>
    </location>
</feature>
<feature type="transmembrane region" description="Helical" evidence="9">
    <location>
        <begin position="134"/>
        <end position="155"/>
    </location>
</feature>
<keyword evidence="3" id="KW-1003">Cell membrane</keyword>
<evidence type="ECO:0000256" key="4">
    <source>
        <dbReference type="ARBA" id="ARBA00022519"/>
    </source>
</evidence>
<dbReference type="Proteomes" id="UP000199658">
    <property type="component" value="Unassembled WGS sequence"/>
</dbReference>
<feature type="transmembrane region" description="Helical" evidence="9">
    <location>
        <begin position="49"/>
        <end position="71"/>
    </location>
</feature>
<evidence type="ECO:0000313" key="12">
    <source>
        <dbReference type="Proteomes" id="UP000199658"/>
    </source>
</evidence>
<evidence type="ECO:0000259" key="10">
    <source>
        <dbReference type="Pfam" id="PF04290"/>
    </source>
</evidence>
<dbReference type="InterPro" id="IPR055348">
    <property type="entry name" value="DctQ"/>
</dbReference>
<evidence type="ECO:0000256" key="5">
    <source>
        <dbReference type="ARBA" id="ARBA00022692"/>
    </source>
</evidence>
<dbReference type="GO" id="GO:0005886">
    <property type="term" value="C:plasma membrane"/>
    <property type="evidence" value="ECO:0007669"/>
    <property type="project" value="UniProtKB-SubCell"/>
</dbReference>
<evidence type="ECO:0000256" key="1">
    <source>
        <dbReference type="ARBA" id="ARBA00004429"/>
    </source>
</evidence>
<dbReference type="PANTHER" id="PTHR35011">
    <property type="entry name" value="2,3-DIKETO-L-GULONATE TRAP TRANSPORTER SMALL PERMEASE PROTEIN YIAM"/>
    <property type="match status" value="1"/>
</dbReference>
<keyword evidence="2 9" id="KW-0813">Transport</keyword>
<name>A0A1I6H1X5_9RHOB</name>
<dbReference type="EMBL" id="FOYO01000001">
    <property type="protein sequence ID" value="SFR48410.1"/>
    <property type="molecule type" value="Genomic_DNA"/>
</dbReference>
<feature type="domain" description="Tripartite ATP-independent periplasmic transporters DctQ component" evidence="10">
    <location>
        <begin position="30"/>
        <end position="161"/>
    </location>
</feature>
<organism evidence="11 12">
    <name type="scientific">Litoreibacter janthinus</name>
    <dbReference type="NCBI Taxonomy" id="670154"/>
    <lineage>
        <taxon>Bacteria</taxon>
        <taxon>Pseudomonadati</taxon>
        <taxon>Pseudomonadota</taxon>
        <taxon>Alphaproteobacteria</taxon>
        <taxon>Rhodobacterales</taxon>
        <taxon>Roseobacteraceae</taxon>
        <taxon>Litoreibacter</taxon>
    </lineage>
</organism>
<comment type="similarity">
    <text evidence="8 9">Belongs to the TRAP transporter small permease family.</text>
</comment>
<keyword evidence="4 9" id="KW-0997">Cell inner membrane</keyword>
<comment type="subunit">
    <text evidence="9">The complex comprises the extracytoplasmic solute receptor protein and the two transmembrane proteins.</text>
</comment>
<accession>A0A1I6H1X5</accession>
<evidence type="ECO:0000256" key="6">
    <source>
        <dbReference type="ARBA" id="ARBA00022989"/>
    </source>
</evidence>
<dbReference type="PANTHER" id="PTHR35011:SF4">
    <property type="entry name" value="SLL1102 PROTEIN"/>
    <property type="match status" value="1"/>
</dbReference>
<dbReference type="AlphaFoldDB" id="A0A1I6H1X5"/>
<proteinExistence type="inferred from homology"/>
<evidence type="ECO:0000256" key="8">
    <source>
        <dbReference type="ARBA" id="ARBA00038436"/>
    </source>
</evidence>